<dbReference type="Gene3D" id="3.20.20.370">
    <property type="entry name" value="Glycoside hydrolase/deacetylase"/>
    <property type="match status" value="1"/>
</dbReference>
<organism evidence="2 3">
    <name type="scientific">Pseudobacillus wudalianchiensis</name>
    <dbReference type="NCBI Taxonomy" id="1743143"/>
    <lineage>
        <taxon>Bacteria</taxon>
        <taxon>Bacillati</taxon>
        <taxon>Bacillota</taxon>
        <taxon>Bacilli</taxon>
        <taxon>Bacillales</taxon>
        <taxon>Bacillaceae</taxon>
        <taxon>Pseudobacillus</taxon>
    </lineage>
</organism>
<evidence type="ECO:0000313" key="2">
    <source>
        <dbReference type="EMBL" id="OCA80942.1"/>
    </source>
</evidence>
<dbReference type="CDD" id="cd10959">
    <property type="entry name" value="CE4_NodB_like_3"/>
    <property type="match status" value="1"/>
</dbReference>
<comment type="caution">
    <text evidence="2">The sequence shown here is derived from an EMBL/GenBank/DDBJ whole genome shotgun (WGS) entry which is preliminary data.</text>
</comment>
<protein>
    <recommendedName>
        <fullName evidence="1">NodB homology domain-containing protein</fullName>
    </recommendedName>
</protein>
<dbReference type="InterPro" id="IPR002509">
    <property type="entry name" value="NODB_dom"/>
</dbReference>
<dbReference type="Pfam" id="PF01522">
    <property type="entry name" value="Polysacc_deac_1"/>
    <property type="match status" value="1"/>
</dbReference>
<dbReference type="EMBL" id="MAYT01000032">
    <property type="protein sequence ID" value="OCA80942.1"/>
    <property type="molecule type" value="Genomic_DNA"/>
</dbReference>
<reference evidence="3" key="1">
    <citation type="submission" date="2016-05" db="EMBL/GenBank/DDBJ databases">
        <authorList>
            <person name="Liu B."/>
            <person name="Wang J."/>
            <person name="Zhu Y."/>
            <person name="Liu G."/>
            <person name="Chen Q."/>
            <person name="Chen Z."/>
            <person name="Lan J."/>
            <person name="Che J."/>
            <person name="Ge C."/>
            <person name="Shi H."/>
            <person name="Pan Z."/>
            <person name="Liu X."/>
        </authorList>
    </citation>
    <scope>NUCLEOTIDE SEQUENCE [LARGE SCALE GENOMIC DNA]</scope>
    <source>
        <strain evidence="3">FJAT-27215</strain>
    </source>
</reference>
<dbReference type="PANTHER" id="PTHR10587">
    <property type="entry name" value="GLYCOSYL TRANSFERASE-RELATED"/>
    <property type="match status" value="1"/>
</dbReference>
<dbReference type="InterPro" id="IPR011330">
    <property type="entry name" value="Glyco_hydro/deAcase_b/a-brl"/>
</dbReference>
<keyword evidence="3" id="KW-1185">Reference proteome</keyword>
<feature type="domain" description="NodB homology" evidence="1">
    <location>
        <begin position="41"/>
        <end position="227"/>
    </location>
</feature>
<evidence type="ECO:0000259" key="1">
    <source>
        <dbReference type="PROSITE" id="PS51677"/>
    </source>
</evidence>
<dbReference type="InterPro" id="IPR050248">
    <property type="entry name" value="Polysacc_deacetylase_ArnD"/>
</dbReference>
<name>A0A1B9AAR8_9BACI</name>
<dbReference type="AlphaFoldDB" id="A0A1B9AAR8"/>
<accession>A0A1B9AAR8</accession>
<dbReference type="PROSITE" id="PS51677">
    <property type="entry name" value="NODB"/>
    <property type="match status" value="1"/>
</dbReference>
<sequence>MITLLITAALILLFLFIYTVGATVFIRIFGIGIYKRGTRENMIALTFDDGPHPLYTPQLLDLLEKHKAKATFFIVGSKARTYPHIVQDIRKRGHSIGIHNDIHRSNWLFSPFVFKKQLRRAQSTITNITGEPPFYYRPPWGHFNALTLYAVKPLQTIMWTAIPGDWKESVHPEELANRLRKERKNGAIITLHDSGTTLGADERAPANTLKALELFLADEDSANYHFVNIHTMLHQPEKSEV</sequence>
<dbReference type="RefSeq" id="WP_065412386.1">
    <property type="nucleotide sequence ID" value="NZ_MAYT01000032.1"/>
</dbReference>
<dbReference type="Proteomes" id="UP000092578">
    <property type="component" value="Unassembled WGS sequence"/>
</dbReference>
<proteinExistence type="predicted"/>
<evidence type="ECO:0000313" key="3">
    <source>
        <dbReference type="Proteomes" id="UP000092578"/>
    </source>
</evidence>
<dbReference type="SUPFAM" id="SSF88713">
    <property type="entry name" value="Glycoside hydrolase/deacetylase"/>
    <property type="match status" value="1"/>
</dbReference>
<dbReference type="GO" id="GO:0016810">
    <property type="term" value="F:hydrolase activity, acting on carbon-nitrogen (but not peptide) bonds"/>
    <property type="evidence" value="ECO:0007669"/>
    <property type="project" value="InterPro"/>
</dbReference>
<dbReference type="GO" id="GO:0005975">
    <property type="term" value="P:carbohydrate metabolic process"/>
    <property type="evidence" value="ECO:0007669"/>
    <property type="project" value="InterPro"/>
</dbReference>
<gene>
    <name evidence="2" type="ORF">A8F95_17730</name>
</gene>